<protein>
    <submittedName>
        <fullName evidence="2">Uncharacterized protein</fullName>
    </submittedName>
</protein>
<dbReference type="EMBL" id="LAZR01023737">
    <property type="protein sequence ID" value="KKL77482.1"/>
    <property type="molecule type" value="Genomic_DNA"/>
</dbReference>
<name>A0A0F9HQQ0_9ZZZZ</name>
<dbReference type="AlphaFoldDB" id="A0A0F9HQQ0"/>
<evidence type="ECO:0000313" key="2">
    <source>
        <dbReference type="EMBL" id="KKL77482.1"/>
    </source>
</evidence>
<gene>
    <name evidence="2" type="ORF">LCGC14_2034450</name>
</gene>
<feature type="transmembrane region" description="Helical" evidence="1">
    <location>
        <begin position="6"/>
        <end position="25"/>
    </location>
</feature>
<sequence length="158" mass="17810">MALKSGIIAGIIALLLAFIAEIPIYPPNNWFLSFKIFSFEKTDFYFWGYLMNGEIAFTSTLGFLPESLVSVSIWLIIFLIGLNSIMASTTKANFNSSLKLFKINILLSILILTVYSVIIYFLVITDVNSIFTVIGFGYYFIVLVLILNIFALKYLKNG</sequence>
<feature type="transmembrane region" description="Helical" evidence="1">
    <location>
        <begin position="101"/>
        <end position="124"/>
    </location>
</feature>
<keyword evidence="1" id="KW-0812">Transmembrane</keyword>
<evidence type="ECO:0000256" key="1">
    <source>
        <dbReference type="SAM" id="Phobius"/>
    </source>
</evidence>
<organism evidence="2">
    <name type="scientific">marine sediment metagenome</name>
    <dbReference type="NCBI Taxonomy" id="412755"/>
    <lineage>
        <taxon>unclassified sequences</taxon>
        <taxon>metagenomes</taxon>
        <taxon>ecological metagenomes</taxon>
    </lineage>
</organism>
<feature type="transmembrane region" description="Helical" evidence="1">
    <location>
        <begin position="71"/>
        <end position="89"/>
    </location>
</feature>
<reference evidence="2" key="1">
    <citation type="journal article" date="2015" name="Nature">
        <title>Complex archaea that bridge the gap between prokaryotes and eukaryotes.</title>
        <authorList>
            <person name="Spang A."/>
            <person name="Saw J.H."/>
            <person name="Jorgensen S.L."/>
            <person name="Zaremba-Niedzwiedzka K."/>
            <person name="Martijn J."/>
            <person name="Lind A.E."/>
            <person name="van Eijk R."/>
            <person name="Schleper C."/>
            <person name="Guy L."/>
            <person name="Ettema T.J."/>
        </authorList>
    </citation>
    <scope>NUCLEOTIDE SEQUENCE</scope>
</reference>
<feature type="transmembrane region" description="Helical" evidence="1">
    <location>
        <begin position="130"/>
        <end position="152"/>
    </location>
</feature>
<keyword evidence="1" id="KW-1133">Transmembrane helix</keyword>
<keyword evidence="1" id="KW-0472">Membrane</keyword>
<accession>A0A0F9HQQ0</accession>
<comment type="caution">
    <text evidence="2">The sequence shown here is derived from an EMBL/GenBank/DDBJ whole genome shotgun (WGS) entry which is preliminary data.</text>
</comment>
<proteinExistence type="predicted"/>